<name>A0A380FGA4_STAGA</name>
<proteinExistence type="predicted"/>
<protein>
    <submittedName>
        <fullName evidence="1">Indole-3-glycerol phosphate synthase</fullName>
    </submittedName>
</protein>
<dbReference type="Proteomes" id="UP000255277">
    <property type="component" value="Unassembled WGS sequence"/>
</dbReference>
<evidence type="ECO:0000313" key="1">
    <source>
        <dbReference type="EMBL" id="SUM32965.1"/>
    </source>
</evidence>
<dbReference type="AlphaFoldDB" id="A0A380FGA4"/>
<sequence>MFPIKPTLESQLAQSNDLAVIAEIKSKSPSLDKLPERNLTQQVKGL</sequence>
<dbReference type="EMBL" id="UHDK01000001">
    <property type="protein sequence ID" value="SUM32965.1"/>
    <property type="molecule type" value="Genomic_DNA"/>
</dbReference>
<evidence type="ECO:0000313" key="2">
    <source>
        <dbReference type="Proteomes" id="UP000255277"/>
    </source>
</evidence>
<reference evidence="1 2" key="1">
    <citation type="submission" date="2018-06" db="EMBL/GenBank/DDBJ databases">
        <authorList>
            <consortium name="Pathogen Informatics"/>
            <person name="Doyle S."/>
        </authorList>
    </citation>
    <scope>NUCLEOTIDE SEQUENCE [LARGE SCALE GENOMIC DNA]</scope>
    <source>
        <strain evidence="1 2">NCTC12195</strain>
    </source>
</reference>
<gene>
    <name evidence="1" type="primary">trpC_2</name>
    <name evidence="1" type="ORF">NCTC12195_02416</name>
</gene>
<organism evidence="1 2">
    <name type="scientific">Staphylococcus gallinarum</name>
    <dbReference type="NCBI Taxonomy" id="1293"/>
    <lineage>
        <taxon>Bacteria</taxon>
        <taxon>Bacillati</taxon>
        <taxon>Bacillota</taxon>
        <taxon>Bacilli</taxon>
        <taxon>Bacillales</taxon>
        <taxon>Staphylococcaceae</taxon>
        <taxon>Staphylococcus</taxon>
    </lineage>
</organism>
<accession>A0A380FGA4</accession>